<comment type="subcellular location">
    <subcellularLocation>
        <location evidence="8">Nucleus</location>
    </subcellularLocation>
</comment>
<evidence type="ECO:0000256" key="6">
    <source>
        <dbReference type="ARBA" id="ARBA00022842"/>
    </source>
</evidence>
<evidence type="ECO:0000313" key="11">
    <source>
        <dbReference type="EMBL" id="QDS67880.1"/>
    </source>
</evidence>
<dbReference type="PANTHER" id="PTHR15749">
    <property type="entry name" value="FANCONI-ASSOCIATED NUCLEASE 1"/>
    <property type="match status" value="1"/>
</dbReference>
<comment type="function">
    <text evidence="8">Nuclease required for the repair of DNA interstrand cross-links (ICL). Acts as a 5'-3' exonuclease that anchors at a cut end of DNA and cleaves DNA successively at every third nucleotide, allowing to excise an ICL from one strand through flanking incisions.</text>
</comment>
<gene>
    <name evidence="11" type="ORF">FKW77_008026</name>
</gene>
<dbReference type="Pfam" id="PF08774">
    <property type="entry name" value="VRR_NUC"/>
    <property type="match status" value="1"/>
</dbReference>
<evidence type="ECO:0000313" key="12">
    <source>
        <dbReference type="Proteomes" id="UP000316270"/>
    </source>
</evidence>
<comment type="cofactor">
    <cofactor evidence="8">
        <name>Mg(2+)</name>
        <dbReference type="ChEBI" id="CHEBI:18420"/>
    </cofactor>
    <cofactor evidence="8">
        <name>Mn(2+)</name>
        <dbReference type="ChEBI" id="CHEBI:29035"/>
    </cofactor>
</comment>
<dbReference type="SMART" id="SM00990">
    <property type="entry name" value="VRR_NUC"/>
    <property type="match status" value="1"/>
</dbReference>
<sequence>MALQPRTPAKHNSMSAQKIKHPKSTNFDEVEETHGPSPRPMKRVKREQNEDTVESGLILASPSKRSRIRKGSPTSRASPIKKVRVVPDSDAESEAADILEEKEGEPATRKTNLEDALPAVKNEQEAIDEYEATRAAELEQLGTTESRLNDRKWVRGRSSIYVDAFNLALDTVLEEESHLFDEAERALFGFWRDLGYEAQYLYVRLFLRKTSAWHRIGDLGYHGDIADLDAAIEELQKVRQLPKTETGLENHPGELEPPPGTNLDETFTFADHSDLITTLEEASSLLKLTELKVIAKEAKVRGKNKKELLQALRKSSKQQTGILRRSDTTESIRSEGRESPMDSKSEKSTSRSGTPSSGDDDRNRDVHFTRKIMNETGPCVRLSLAPLKLFQRVHLVFYRSTEWTEKSLTTIILARIARWNFPDYVVSRSASVFGSRALLVEFEASLRTQNRVDNILEFNGKPTAEGWQTIIDIYEEIYPRWRALLEEEQRKEDHVYQSGEGAYLRRLSPAWVYTRVMHKAADVFGKLHRHKEEHDLLVELLGQRLFHHSRRGAWYQRRALLEEHYMHALTPAGNRDEETQRKHWRRTSLATCEDGLQDPLVHLIYHYDLQKRIVKIEKKLKIAKRLQHDFSHVRLAVPTEVTINGTQVIREAPPVQPTIPGRPKGPSRSTKTIWLDPLEDDGECSVEAMCLSHYRSQGYRGYHSEGGIVRTLFAYLLFDVLFTYVPNVFQTSFQQCPLDLHTDAFYPTRLSEITRRLNDIANGDATMLIKQVYDAHHEKQTCVIGLDWSYDIDDLLEIAEFFDGDALSTICKVMAQEYSVRGGGVPDLFLWHPEKREVRFAEVKSENDRLSDTQRLWIHVLTGAGVKVDLANAVATKVKVVPA</sequence>
<dbReference type="InterPro" id="IPR049132">
    <property type="entry name" value="FAN1-like_euk"/>
</dbReference>
<dbReference type="Pfam" id="PF21315">
    <property type="entry name" value="FAN1_HTH"/>
    <property type="match status" value="1"/>
</dbReference>
<comment type="catalytic activity">
    <reaction evidence="1 8">
        <text>Hydrolytically removes 5'-nucleotides successively from the 3'-hydroxy termini of 3'-hydroxy-terminated oligonucleotides.</text>
        <dbReference type="EC" id="3.1.4.1"/>
    </reaction>
</comment>
<evidence type="ECO:0000256" key="3">
    <source>
        <dbReference type="ARBA" id="ARBA00022722"/>
    </source>
</evidence>
<protein>
    <recommendedName>
        <fullName evidence="8">Fanconi-associated nuclease</fullName>
        <ecNumber evidence="8">3.1.4.1</ecNumber>
    </recommendedName>
</protein>
<keyword evidence="8" id="KW-0227">DNA damage</keyword>
<feature type="domain" description="VRR-NUC" evidence="10">
    <location>
        <begin position="760"/>
        <end position="875"/>
    </location>
</feature>
<dbReference type="GO" id="GO:0036297">
    <property type="term" value="P:interstrand cross-link repair"/>
    <property type="evidence" value="ECO:0007669"/>
    <property type="project" value="InterPro"/>
</dbReference>
<dbReference type="InterPro" id="IPR011856">
    <property type="entry name" value="tRNA_endonuc-like_dom_sf"/>
</dbReference>
<dbReference type="STRING" id="50376.A0A517KWX2"/>
<keyword evidence="8" id="KW-0234">DNA repair</keyword>
<dbReference type="GO" id="GO:0046872">
    <property type="term" value="F:metal ion binding"/>
    <property type="evidence" value="ECO:0007669"/>
    <property type="project" value="UniProtKB-KW"/>
</dbReference>
<evidence type="ECO:0000256" key="7">
    <source>
        <dbReference type="ARBA" id="ARBA00023211"/>
    </source>
</evidence>
<evidence type="ECO:0000259" key="10">
    <source>
        <dbReference type="SMART" id="SM00990"/>
    </source>
</evidence>
<dbReference type="InterPro" id="IPR014883">
    <property type="entry name" value="VRR_NUC"/>
</dbReference>
<dbReference type="InterPro" id="IPR049126">
    <property type="entry name" value="FAN1-like_TPR"/>
</dbReference>
<feature type="compositionally biased region" description="Acidic residues" evidence="9">
    <location>
        <begin position="89"/>
        <end position="98"/>
    </location>
</feature>
<keyword evidence="3 8" id="KW-0540">Nuclease</keyword>
<feature type="compositionally biased region" description="Basic and acidic residues" evidence="9">
    <location>
        <begin position="324"/>
        <end position="349"/>
    </location>
</feature>
<evidence type="ECO:0000256" key="1">
    <source>
        <dbReference type="ARBA" id="ARBA00000983"/>
    </source>
</evidence>
<dbReference type="GO" id="GO:0017108">
    <property type="term" value="F:5'-flap endonuclease activity"/>
    <property type="evidence" value="ECO:0007669"/>
    <property type="project" value="TreeGrafter"/>
</dbReference>
<evidence type="ECO:0000256" key="8">
    <source>
        <dbReference type="RuleBase" id="RU365033"/>
    </source>
</evidence>
<evidence type="ECO:0000256" key="5">
    <source>
        <dbReference type="ARBA" id="ARBA00022801"/>
    </source>
</evidence>
<dbReference type="GO" id="GO:0005634">
    <property type="term" value="C:nucleus"/>
    <property type="evidence" value="ECO:0007669"/>
    <property type="project" value="UniProtKB-SubCell"/>
</dbReference>
<dbReference type="OrthoDB" id="76364at2759"/>
<dbReference type="InterPro" id="IPR049125">
    <property type="entry name" value="FAN1-like_WH"/>
</dbReference>
<dbReference type="PANTHER" id="PTHR15749:SF4">
    <property type="entry name" value="FANCONI-ASSOCIATED NUCLEASE 1"/>
    <property type="match status" value="1"/>
</dbReference>
<comment type="similarity">
    <text evidence="2 8">Belongs to the FAN1 family.</text>
</comment>
<accession>A0A517KWX2</accession>
<feature type="region of interest" description="Disordered" evidence="9">
    <location>
        <begin position="312"/>
        <end position="364"/>
    </location>
</feature>
<dbReference type="CDD" id="cd22326">
    <property type="entry name" value="FAN1-like"/>
    <property type="match status" value="1"/>
</dbReference>
<keyword evidence="4 8" id="KW-0479">Metal-binding</keyword>
<keyword evidence="5 8" id="KW-0378">Hydrolase</keyword>
<dbReference type="Pfam" id="PF21170">
    <property type="entry name" value="FAN1_TPR"/>
    <property type="match status" value="1"/>
</dbReference>
<dbReference type="Proteomes" id="UP000316270">
    <property type="component" value="Chromosome 1"/>
</dbReference>
<keyword evidence="12" id="KW-1185">Reference proteome</keyword>
<proteinExistence type="inferred from homology"/>
<dbReference type="FunFam" id="3.40.1350.10:FF:000009">
    <property type="entry name" value="Fanconi-associated nuclease"/>
    <property type="match status" value="1"/>
</dbReference>
<keyword evidence="8" id="KW-0539">Nucleus</keyword>
<keyword evidence="6 8" id="KW-0460">Magnesium</keyword>
<dbReference type="GO" id="GO:0070336">
    <property type="term" value="F:flap-structured DNA binding"/>
    <property type="evidence" value="ECO:0007669"/>
    <property type="project" value="TreeGrafter"/>
</dbReference>
<dbReference type="EMBL" id="CP042185">
    <property type="protein sequence ID" value="QDS67880.1"/>
    <property type="molecule type" value="Genomic_DNA"/>
</dbReference>
<dbReference type="InterPro" id="IPR033315">
    <property type="entry name" value="Fan1-like"/>
</dbReference>
<dbReference type="GO" id="GO:0008409">
    <property type="term" value="F:5'-3' exonuclease activity"/>
    <property type="evidence" value="ECO:0007669"/>
    <property type="project" value="TreeGrafter"/>
</dbReference>
<evidence type="ECO:0000256" key="9">
    <source>
        <dbReference type="SAM" id="MobiDB-lite"/>
    </source>
</evidence>
<reference evidence="11 12" key="1">
    <citation type="submission" date="2019-07" db="EMBL/GenBank/DDBJ databases">
        <title>Finished genome of Venturia effusa.</title>
        <authorList>
            <person name="Young C.A."/>
            <person name="Cox M.P."/>
            <person name="Ganley A.R.D."/>
            <person name="David W.J."/>
        </authorList>
    </citation>
    <scope>NUCLEOTIDE SEQUENCE [LARGE SCALE GENOMIC DNA]</scope>
    <source>
        <strain evidence="12">albino</strain>
    </source>
</reference>
<evidence type="ECO:0000256" key="4">
    <source>
        <dbReference type="ARBA" id="ARBA00022723"/>
    </source>
</evidence>
<keyword evidence="7 8" id="KW-0464">Manganese</keyword>
<evidence type="ECO:0000256" key="2">
    <source>
        <dbReference type="ARBA" id="ARBA00005533"/>
    </source>
</evidence>
<feature type="compositionally biased region" description="Basic and acidic residues" evidence="9">
    <location>
        <begin position="99"/>
        <end position="109"/>
    </location>
</feature>
<name>A0A517KWX2_9PEZI</name>
<feature type="region of interest" description="Disordered" evidence="9">
    <location>
        <begin position="1"/>
        <end position="109"/>
    </location>
</feature>
<dbReference type="GO" id="GO:0004528">
    <property type="term" value="F:phosphodiesterase I activity"/>
    <property type="evidence" value="ECO:0007669"/>
    <property type="project" value="UniProtKB-EC"/>
</dbReference>
<dbReference type="EC" id="3.1.4.1" evidence="8"/>
<organism evidence="11 12">
    <name type="scientific">Venturia effusa</name>
    <dbReference type="NCBI Taxonomy" id="50376"/>
    <lineage>
        <taxon>Eukaryota</taxon>
        <taxon>Fungi</taxon>
        <taxon>Dikarya</taxon>
        <taxon>Ascomycota</taxon>
        <taxon>Pezizomycotina</taxon>
        <taxon>Dothideomycetes</taxon>
        <taxon>Pleosporomycetidae</taxon>
        <taxon>Venturiales</taxon>
        <taxon>Venturiaceae</taxon>
        <taxon>Venturia</taxon>
    </lineage>
</organism>
<dbReference type="Gene3D" id="3.40.1350.10">
    <property type="match status" value="1"/>
</dbReference>
<dbReference type="AlphaFoldDB" id="A0A517KWX2"/>